<reference evidence="3" key="1">
    <citation type="submission" date="2021-08" db="EMBL/GenBank/DDBJ databases">
        <title>WGS assembly of Ceratopteris richardii.</title>
        <authorList>
            <person name="Marchant D.B."/>
            <person name="Chen G."/>
            <person name="Jenkins J."/>
            <person name="Shu S."/>
            <person name="Leebens-Mack J."/>
            <person name="Grimwood J."/>
            <person name="Schmutz J."/>
            <person name="Soltis P."/>
            <person name="Soltis D."/>
            <person name="Chen Z.-H."/>
        </authorList>
    </citation>
    <scope>NUCLEOTIDE SEQUENCE</scope>
    <source>
        <strain evidence="3">Whitten #5841</strain>
        <tissue evidence="3">Leaf</tissue>
    </source>
</reference>
<feature type="region of interest" description="Disordered" evidence="2">
    <location>
        <begin position="235"/>
        <end position="256"/>
    </location>
</feature>
<dbReference type="OrthoDB" id="1907244at2759"/>
<keyword evidence="1" id="KW-0808">Transferase</keyword>
<protein>
    <submittedName>
        <fullName evidence="3">Uncharacterized protein</fullName>
    </submittedName>
</protein>
<dbReference type="EMBL" id="CM035441">
    <property type="protein sequence ID" value="KAH7281331.1"/>
    <property type="molecule type" value="Genomic_DNA"/>
</dbReference>
<evidence type="ECO:0000313" key="4">
    <source>
        <dbReference type="Proteomes" id="UP000825935"/>
    </source>
</evidence>
<proteinExistence type="predicted"/>
<dbReference type="Proteomes" id="UP000825935">
    <property type="component" value="Chromosome 36"/>
</dbReference>
<evidence type="ECO:0000313" key="3">
    <source>
        <dbReference type="EMBL" id="KAH7281331.1"/>
    </source>
</evidence>
<dbReference type="PANTHER" id="PTHR31896">
    <property type="entry name" value="FAMILY REGULATORY PROTEIN, PUTATIVE (AFU_ORTHOLOGUE AFUA_3G14730)-RELATED"/>
    <property type="match status" value="1"/>
</dbReference>
<name>A0A8T2QDR5_CERRI</name>
<comment type="caution">
    <text evidence="3">The sequence shown here is derived from an EMBL/GenBank/DDBJ whole genome shotgun (WGS) entry which is preliminary data.</text>
</comment>
<evidence type="ECO:0000256" key="1">
    <source>
        <dbReference type="ARBA" id="ARBA00022679"/>
    </source>
</evidence>
<dbReference type="InterPro" id="IPR023213">
    <property type="entry name" value="CAT-like_dom_sf"/>
</dbReference>
<evidence type="ECO:0000256" key="2">
    <source>
        <dbReference type="SAM" id="MobiDB-lite"/>
    </source>
</evidence>
<dbReference type="PANTHER" id="PTHR31896:SF76">
    <property type="entry name" value="BAHD ACYLTRANSFERASE DCR"/>
    <property type="match status" value="1"/>
</dbReference>
<accession>A0A8T2QDR5</accession>
<sequence length="545" mass="60973">MGIPSSCTVRVERVSKVRPDKPSRERSIVFLTCCDLVCRSYPYINRIFFFKHEEGVDEATQRLRAGLGRALESFYPLAGKFCIDGEGRLQVECSATTGAVGEGAMAECSGAEFVEAVCDMSYASLAEEGFQHHQVFWELARRTHRLRCDYLDEPILSVQVTKFKDSGGFSVGVSMSHVVGDAQSFYDFVKCWGELCRGLTMTSPPVHMRTALSVKALFPSEVVFPSEAIPGAKITLEKPQQNGETHGKPQSKESLSVGEDLDELVKGMGKMEMDLLKKEVGRSVKKYTHPTSPRTQAPIIEKQLEQEDHRRPRTDLVQKVFTFSVDSLQRLKQRVNSEHMKKDYAAMSEISSKACNDQAQVSKNGFFTTFEAFCAHWWRCFVRAKRLPASQSVFLLIPINCRQRYLDLPTSYFGNALDGALVKLTAGDLCGADLADIAAEIHDAIKAATEEGFKQYIKEAEVKRNEIPHFDRTGLFHVVDSPKYPVYEVDFGFGIPEAVRAEGFRFGAEVQILASRLGPGSYDIFCAHDAETMRRLQEDIAFLAL</sequence>
<gene>
    <name evidence="3" type="ORF">KP509_36G041900</name>
</gene>
<dbReference type="GO" id="GO:0016740">
    <property type="term" value="F:transferase activity"/>
    <property type="evidence" value="ECO:0007669"/>
    <property type="project" value="UniProtKB-KW"/>
</dbReference>
<dbReference type="OMA" id="LENIMDW"/>
<keyword evidence="4" id="KW-1185">Reference proteome</keyword>
<dbReference type="InterPro" id="IPR051283">
    <property type="entry name" value="Sec_Metabolite_Acyltrans"/>
</dbReference>
<organism evidence="3 4">
    <name type="scientific">Ceratopteris richardii</name>
    <name type="common">Triangle waterfern</name>
    <dbReference type="NCBI Taxonomy" id="49495"/>
    <lineage>
        <taxon>Eukaryota</taxon>
        <taxon>Viridiplantae</taxon>
        <taxon>Streptophyta</taxon>
        <taxon>Embryophyta</taxon>
        <taxon>Tracheophyta</taxon>
        <taxon>Polypodiopsida</taxon>
        <taxon>Polypodiidae</taxon>
        <taxon>Polypodiales</taxon>
        <taxon>Pteridineae</taxon>
        <taxon>Pteridaceae</taxon>
        <taxon>Parkerioideae</taxon>
        <taxon>Ceratopteris</taxon>
    </lineage>
</organism>
<dbReference type="AlphaFoldDB" id="A0A8T2QDR5"/>
<dbReference type="Gene3D" id="3.30.559.10">
    <property type="entry name" value="Chloramphenicol acetyltransferase-like domain"/>
    <property type="match status" value="2"/>
</dbReference>
<dbReference type="Pfam" id="PF02458">
    <property type="entry name" value="Transferase"/>
    <property type="match status" value="2"/>
</dbReference>